<keyword evidence="1" id="KW-0677">Repeat</keyword>
<dbReference type="Proteomes" id="UP001418222">
    <property type="component" value="Unassembled WGS sequence"/>
</dbReference>
<feature type="repeat" description="PPR" evidence="2">
    <location>
        <begin position="121"/>
        <end position="155"/>
    </location>
</feature>
<protein>
    <submittedName>
        <fullName evidence="4">Pentatricopeptide repeat-containing protein</fullName>
    </submittedName>
</protein>
<feature type="compositionally biased region" description="Pro residues" evidence="3">
    <location>
        <begin position="9"/>
        <end position="19"/>
    </location>
</feature>
<dbReference type="PROSITE" id="PS51375">
    <property type="entry name" value="PPR"/>
    <property type="match status" value="2"/>
</dbReference>
<accession>A0AAP0BTB8</accession>
<dbReference type="PANTHER" id="PTHR47928:SF72">
    <property type="entry name" value="PENTACOTRIPEPTIDE-REPEAT REGION OF PRORP DOMAIN-CONTAINING PROTEIN"/>
    <property type="match status" value="1"/>
</dbReference>
<dbReference type="Gene3D" id="1.25.40.10">
    <property type="entry name" value="Tetratricopeptide repeat domain"/>
    <property type="match status" value="3"/>
</dbReference>
<dbReference type="InterPro" id="IPR002885">
    <property type="entry name" value="PPR_rpt"/>
</dbReference>
<name>A0AAP0BTB8_9ASPA</name>
<evidence type="ECO:0000313" key="4">
    <source>
        <dbReference type="EMBL" id="KAK8949284.1"/>
    </source>
</evidence>
<evidence type="ECO:0000313" key="5">
    <source>
        <dbReference type="Proteomes" id="UP001418222"/>
    </source>
</evidence>
<evidence type="ECO:0000256" key="2">
    <source>
        <dbReference type="PROSITE-ProRule" id="PRU00708"/>
    </source>
</evidence>
<dbReference type="InterPro" id="IPR050421">
    <property type="entry name" value="PPR"/>
</dbReference>
<dbReference type="Pfam" id="PF13041">
    <property type="entry name" value="PPR_2"/>
    <property type="match status" value="1"/>
</dbReference>
<gene>
    <name evidence="4" type="primary">PCMP-E52</name>
    <name evidence="4" type="ORF">KSP39_PZI005134</name>
</gene>
<dbReference type="EMBL" id="JBBWWQ010000004">
    <property type="protein sequence ID" value="KAK8949284.1"/>
    <property type="molecule type" value="Genomic_DNA"/>
</dbReference>
<organism evidence="4 5">
    <name type="scientific">Platanthera zijinensis</name>
    <dbReference type="NCBI Taxonomy" id="2320716"/>
    <lineage>
        <taxon>Eukaryota</taxon>
        <taxon>Viridiplantae</taxon>
        <taxon>Streptophyta</taxon>
        <taxon>Embryophyta</taxon>
        <taxon>Tracheophyta</taxon>
        <taxon>Spermatophyta</taxon>
        <taxon>Magnoliopsida</taxon>
        <taxon>Liliopsida</taxon>
        <taxon>Asparagales</taxon>
        <taxon>Orchidaceae</taxon>
        <taxon>Orchidoideae</taxon>
        <taxon>Orchideae</taxon>
        <taxon>Orchidinae</taxon>
        <taxon>Platanthera</taxon>
    </lineage>
</organism>
<keyword evidence="5" id="KW-1185">Reference proteome</keyword>
<dbReference type="InterPro" id="IPR011990">
    <property type="entry name" value="TPR-like_helical_dom_sf"/>
</dbReference>
<evidence type="ECO:0000256" key="1">
    <source>
        <dbReference type="ARBA" id="ARBA00022737"/>
    </source>
</evidence>
<proteinExistence type="predicted"/>
<dbReference type="Pfam" id="PF01535">
    <property type="entry name" value="PPR"/>
    <property type="match status" value="3"/>
</dbReference>
<feature type="region of interest" description="Disordered" evidence="3">
    <location>
        <begin position="1"/>
        <end position="20"/>
    </location>
</feature>
<evidence type="ECO:0000256" key="3">
    <source>
        <dbReference type="SAM" id="MobiDB-lite"/>
    </source>
</evidence>
<feature type="repeat" description="PPR" evidence="2">
    <location>
        <begin position="189"/>
        <end position="223"/>
    </location>
</feature>
<sequence length="470" mass="51677">MAAVFSSAPPHPVPKPPPFSASHFSPSARLLLSPFRCRNTFPLHSPTQAPAFTAGAVSTGDWSTEHRLQESIAILDLMESQSIIPDAPILCSILKSCADARSLRLGRAAHEKALAAGLHTDPFVANNLLLLYSRCGLISAARQVFDEMPARNVVSWTTAISMYHNAGLTHDALNLCRLLCDGDAAIKPNAYTYTTVLNCCAKAKDFELGLKVHDKIVNDGLQNDNFIIVALIDMYTKCGKVSHARKVFDYIPHPSFEAYTAMIEGYSGNGQPKEAVELIRVALRSAPVAKVVTDLGFTAMIRPFIMETALRQGQEIHAHIIKFGHNPGNKPPSALVYLYEKCDKMITAYRLFDELNVKEYALWRRLLSGFVRNGFYAEALMVYAEMTSFDHGVSHSVVVDALKACLGMMGLEEGRQIHGVLIKMENLMGSTSLSALRQLYSSCGEDEEALKVNGIIGEGNYLRKRQVNQS</sequence>
<reference evidence="4 5" key="1">
    <citation type="journal article" date="2022" name="Nat. Plants">
        <title>Genomes of leafy and leafless Platanthera orchids illuminate the evolution of mycoheterotrophy.</title>
        <authorList>
            <person name="Li M.H."/>
            <person name="Liu K.W."/>
            <person name="Li Z."/>
            <person name="Lu H.C."/>
            <person name="Ye Q.L."/>
            <person name="Zhang D."/>
            <person name="Wang J.Y."/>
            <person name="Li Y.F."/>
            <person name="Zhong Z.M."/>
            <person name="Liu X."/>
            <person name="Yu X."/>
            <person name="Liu D.K."/>
            <person name="Tu X.D."/>
            <person name="Liu B."/>
            <person name="Hao Y."/>
            <person name="Liao X.Y."/>
            <person name="Jiang Y.T."/>
            <person name="Sun W.H."/>
            <person name="Chen J."/>
            <person name="Chen Y.Q."/>
            <person name="Ai Y."/>
            <person name="Zhai J.W."/>
            <person name="Wu S.S."/>
            <person name="Zhou Z."/>
            <person name="Hsiao Y.Y."/>
            <person name="Wu W.L."/>
            <person name="Chen Y.Y."/>
            <person name="Lin Y.F."/>
            <person name="Hsu J.L."/>
            <person name="Li C.Y."/>
            <person name="Wang Z.W."/>
            <person name="Zhao X."/>
            <person name="Zhong W.Y."/>
            <person name="Ma X.K."/>
            <person name="Ma L."/>
            <person name="Huang J."/>
            <person name="Chen G.Z."/>
            <person name="Huang M.Z."/>
            <person name="Huang L."/>
            <person name="Peng D.H."/>
            <person name="Luo Y.B."/>
            <person name="Zou S.Q."/>
            <person name="Chen S.P."/>
            <person name="Lan S."/>
            <person name="Tsai W.C."/>
            <person name="Van de Peer Y."/>
            <person name="Liu Z.J."/>
        </authorList>
    </citation>
    <scope>NUCLEOTIDE SEQUENCE [LARGE SCALE GENOMIC DNA]</scope>
    <source>
        <strain evidence="4">Lor287</strain>
    </source>
</reference>
<dbReference type="NCBIfam" id="TIGR00756">
    <property type="entry name" value="PPR"/>
    <property type="match status" value="1"/>
</dbReference>
<comment type="caution">
    <text evidence="4">The sequence shown here is derived from an EMBL/GenBank/DDBJ whole genome shotgun (WGS) entry which is preliminary data.</text>
</comment>
<dbReference type="PANTHER" id="PTHR47928">
    <property type="entry name" value="REPEAT-CONTAINING PROTEIN, PUTATIVE-RELATED"/>
    <property type="match status" value="1"/>
</dbReference>
<dbReference type="AlphaFoldDB" id="A0AAP0BTB8"/>